<accession>A0AA94KZL6</accession>
<dbReference type="InterPro" id="IPR029068">
    <property type="entry name" value="Glyas_Bleomycin-R_OHBP_Dase"/>
</dbReference>
<gene>
    <name evidence="2" type="ORF">SAMN04487783_1506</name>
</gene>
<reference evidence="2 3" key="1">
    <citation type="submission" date="2016-10" db="EMBL/GenBank/DDBJ databases">
        <authorList>
            <person name="Varghese N."/>
            <person name="Submissions S."/>
        </authorList>
    </citation>
    <scope>NUCLEOTIDE SEQUENCE [LARGE SCALE GENOMIC DNA]</scope>
    <source>
        <strain evidence="2 3">IAM 15147</strain>
    </source>
</reference>
<dbReference type="SUPFAM" id="SSF54593">
    <property type="entry name" value="Glyoxalase/Bleomycin resistance protein/Dihydroxybiphenyl dioxygenase"/>
    <property type="match status" value="1"/>
</dbReference>
<evidence type="ECO:0000313" key="3">
    <source>
        <dbReference type="Proteomes" id="UP000198506"/>
    </source>
</evidence>
<dbReference type="RefSeq" id="WP_092917358.1">
    <property type="nucleotide sequence ID" value="NZ_FOZN01000002.1"/>
</dbReference>
<comment type="caution">
    <text evidence="2">The sequence shown here is derived from an EMBL/GenBank/DDBJ whole genome shotgun (WGS) entry which is preliminary data.</text>
</comment>
<proteinExistence type="predicted"/>
<dbReference type="InterPro" id="IPR041581">
    <property type="entry name" value="Glyoxalase_6"/>
</dbReference>
<dbReference type="Proteomes" id="UP000198506">
    <property type="component" value="Unassembled WGS sequence"/>
</dbReference>
<dbReference type="EMBL" id="FOZN01000002">
    <property type="protein sequence ID" value="SFS11051.1"/>
    <property type="molecule type" value="Genomic_DNA"/>
</dbReference>
<dbReference type="AlphaFoldDB" id="A0AA94KZL6"/>
<dbReference type="Pfam" id="PF18029">
    <property type="entry name" value="Glyoxalase_6"/>
    <property type="match status" value="1"/>
</dbReference>
<dbReference type="InterPro" id="IPR037523">
    <property type="entry name" value="VOC_core"/>
</dbReference>
<sequence>MSLVVHFEIHASEPQRLIDFYSGLFGWTFAPVPGMDYWTIETGEGSVQLDTPGWGINGGLTKREGPAPAPGSPITGANLVIGTDRVDELFAKGLELGATSQMDLADVPGVGRLGYLHDPDGNLLGLISPDMGEVEQGATEAVDPMRVTPEP</sequence>
<name>A0AA94KZL6_9MICO</name>
<organism evidence="2 3">
    <name type="scientific">Agrococcus baldri</name>
    <dbReference type="NCBI Taxonomy" id="153730"/>
    <lineage>
        <taxon>Bacteria</taxon>
        <taxon>Bacillati</taxon>
        <taxon>Actinomycetota</taxon>
        <taxon>Actinomycetes</taxon>
        <taxon>Micrococcales</taxon>
        <taxon>Microbacteriaceae</taxon>
        <taxon>Agrococcus</taxon>
    </lineage>
</organism>
<keyword evidence="3" id="KW-1185">Reference proteome</keyword>
<dbReference type="Gene3D" id="3.10.180.10">
    <property type="entry name" value="2,3-Dihydroxybiphenyl 1,2-Dioxygenase, domain 1"/>
    <property type="match status" value="1"/>
</dbReference>
<evidence type="ECO:0000259" key="1">
    <source>
        <dbReference type="PROSITE" id="PS51819"/>
    </source>
</evidence>
<dbReference type="PROSITE" id="PS51819">
    <property type="entry name" value="VOC"/>
    <property type="match status" value="1"/>
</dbReference>
<protein>
    <recommendedName>
        <fullName evidence="1">VOC domain-containing protein</fullName>
    </recommendedName>
</protein>
<feature type="domain" description="VOC" evidence="1">
    <location>
        <begin position="3"/>
        <end position="129"/>
    </location>
</feature>
<evidence type="ECO:0000313" key="2">
    <source>
        <dbReference type="EMBL" id="SFS11051.1"/>
    </source>
</evidence>